<gene>
    <name evidence="4" type="ORF">B0H94_103238</name>
</gene>
<dbReference type="RefSeq" id="WP_181315244.1">
    <property type="nucleotide sequence ID" value="NZ_PYAV01000003.1"/>
</dbReference>
<feature type="active site" description="Charge relay system" evidence="1">
    <location>
        <position position="225"/>
    </location>
</feature>
<dbReference type="GO" id="GO:0052689">
    <property type="term" value="F:carboxylic ester hydrolase activity"/>
    <property type="evidence" value="ECO:0007669"/>
    <property type="project" value="InterPro"/>
</dbReference>
<accession>A0A2P8HWV2</accession>
<dbReference type="InterPro" id="IPR029058">
    <property type="entry name" value="AB_hydrolase_fold"/>
</dbReference>
<reference evidence="4 5" key="1">
    <citation type="submission" date="2018-03" db="EMBL/GenBank/DDBJ databases">
        <title>Genomic Encyclopedia of Type Strains, Phase III (KMG-III): the genomes of soil and plant-associated and newly described type strains.</title>
        <authorList>
            <person name="Whitman W."/>
        </authorList>
    </citation>
    <scope>NUCLEOTIDE SEQUENCE [LARGE SCALE GENOMIC DNA]</scope>
    <source>
        <strain evidence="4 5">CGMCC 1.07653</strain>
    </source>
</reference>
<proteinExistence type="predicted"/>
<name>A0A2P8HWV2_9BACI</name>
<dbReference type="SUPFAM" id="SSF53474">
    <property type="entry name" value="alpha/beta-Hydrolases"/>
    <property type="match status" value="1"/>
</dbReference>
<dbReference type="AlphaFoldDB" id="A0A2P8HWV2"/>
<dbReference type="InterPro" id="IPR051044">
    <property type="entry name" value="MAG_DAG_Lipase"/>
</dbReference>
<dbReference type="EMBL" id="PYAV01000003">
    <property type="protein sequence ID" value="PSL50625.1"/>
    <property type="molecule type" value="Genomic_DNA"/>
</dbReference>
<dbReference type="PANTHER" id="PTHR11614">
    <property type="entry name" value="PHOSPHOLIPASE-RELATED"/>
    <property type="match status" value="1"/>
</dbReference>
<dbReference type="Pfam" id="PF12697">
    <property type="entry name" value="Abhydrolase_6"/>
    <property type="match status" value="1"/>
</dbReference>
<evidence type="ECO:0000259" key="3">
    <source>
        <dbReference type="Pfam" id="PF12697"/>
    </source>
</evidence>
<protein>
    <submittedName>
        <fullName evidence="4">Carboxylesterase</fullName>
    </submittedName>
</protein>
<feature type="binding site" evidence="2">
    <location>
        <position position="99"/>
    </location>
    <ligand>
        <name>substrate</name>
    </ligand>
</feature>
<dbReference type="Proteomes" id="UP000242310">
    <property type="component" value="Unassembled WGS sequence"/>
</dbReference>
<dbReference type="Gene3D" id="3.40.50.1820">
    <property type="entry name" value="alpha/beta hydrolase"/>
    <property type="match status" value="1"/>
</dbReference>
<evidence type="ECO:0000256" key="2">
    <source>
        <dbReference type="PIRSR" id="PIRSR017388-2"/>
    </source>
</evidence>
<evidence type="ECO:0000256" key="1">
    <source>
        <dbReference type="PIRSR" id="PIRSR017388-1"/>
    </source>
</evidence>
<comment type="caution">
    <text evidence="4">The sequence shown here is derived from an EMBL/GenBank/DDBJ whole genome shotgun (WGS) entry which is preliminary data.</text>
</comment>
<feature type="active site" description="Nucleophile" evidence="1">
    <location>
        <position position="98"/>
    </location>
</feature>
<feature type="domain" description="AB hydrolase-1" evidence="3">
    <location>
        <begin position="24"/>
        <end position="147"/>
    </location>
</feature>
<sequence length="256" mass="27942">MNAHKYHVLKGAESIYIEGGKTGIVLSHGFIGTPQSVEVVAEKLADAGYTVYAPRLTGHGTHPVDLDNTTRADWIEDILDACHVLHQVCSSVYVAGQSMGGALALQAAARLPWIAGVLTINAAIDVPWMKRLTNKQPLGFIQEGGADIAMPDVYEIAYEQVSLRAMKELVLLGRETKALLNKVNCPAEVLVSEVDHVVPPNNSGVVFESISSPLKNKTILRNSYHVATMDYDQQKIVQTFTNWIEKTNRSPVKALI</sequence>
<keyword evidence="5" id="KW-1185">Reference proteome</keyword>
<dbReference type="PIRSF" id="PIRSF017388">
    <property type="entry name" value="Esterase_lipase"/>
    <property type="match status" value="1"/>
</dbReference>
<feature type="binding site" evidence="2">
    <location>
        <position position="30"/>
    </location>
    <ligand>
        <name>substrate</name>
    </ligand>
</feature>
<evidence type="ECO:0000313" key="5">
    <source>
        <dbReference type="Proteomes" id="UP000242310"/>
    </source>
</evidence>
<feature type="active site" description="Charge relay system" evidence="1">
    <location>
        <position position="195"/>
    </location>
</feature>
<dbReference type="InterPro" id="IPR000073">
    <property type="entry name" value="AB_hydrolase_1"/>
</dbReference>
<organism evidence="4 5">
    <name type="scientific">Salsuginibacillus halophilus</name>
    <dbReference type="NCBI Taxonomy" id="517424"/>
    <lineage>
        <taxon>Bacteria</taxon>
        <taxon>Bacillati</taxon>
        <taxon>Bacillota</taxon>
        <taxon>Bacilli</taxon>
        <taxon>Bacillales</taxon>
        <taxon>Bacillaceae</taxon>
        <taxon>Salsuginibacillus</taxon>
    </lineage>
</organism>
<evidence type="ECO:0000313" key="4">
    <source>
        <dbReference type="EMBL" id="PSL50625.1"/>
    </source>
</evidence>
<dbReference type="InterPro" id="IPR012354">
    <property type="entry name" value="Esterase_lipase"/>
</dbReference>